<name>A0AAV3XL78_9CYAN</name>
<accession>A0AAV3XL78</accession>
<evidence type="ECO:0000313" key="1">
    <source>
        <dbReference type="EMBL" id="GET42343.1"/>
    </source>
</evidence>
<dbReference type="EMBL" id="BLAY01000160">
    <property type="protein sequence ID" value="GET42343.1"/>
    <property type="molecule type" value="Genomic_DNA"/>
</dbReference>
<dbReference type="Proteomes" id="UP001050975">
    <property type="component" value="Unassembled WGS sequence"/>
</dbReference>
<keyword evidence="2" id="KW-1185">Reference proteome</keyword>
<protein>
    <submittedName>
        <fullName evidence="1">Uncharacterized protein</fullName>
    </submittedName>
</protein>
<dbReference type="AlphaFoldDB" id="A0AAV3XL78"/>
<sequence length="29" mass="2911">MGKIGGSVLMETNGELFAAVPTFLQGGEG</sequence>
<organism evidence="1 2">
    <name type="scientific">Microseira wollei NIES-4236</name>
    <dbReference type="NCBI Taxonomy" id="2530354"/>
    <lineage>
        <taxon>Bacteria</taxon>
        <taxon>Bacillati</taxon>
        <taxon>Cyanobacteriota</taxon>
        <taxon>Cyanophyceae</taxon>
        <taxon>Oscillatoriophycideae</taxon>
        <taxon>Aerosakkonematales</taxon>
        <taxon>Aerosakkonemataceae</taxon>
        <taxon>Microseira</taxon>
    </lineage>
</organism>
<comment type="caution">
    <text evidence="1">The sequence shown here is derived from an EMBL/GenBank/DDBJ whole genome shotgun (WGS) entry which is preliminary data.</text>
</comment>
<gene>
    <name evidence="1" type="ORF">MiSe_71590</name>
</gene>
<evidence type="ECO:0000313" key="2">
    <source>
        <dbReference type="Proteomes" id="UP001050975"/>
    </source>
</evidence>
<reference evidence="1" key="1">
    <citation type="submission" date="2019-10" db="EMBL/GenBank/DDBJ databases">
        <title>Draft genome sequece of Microseira wollei NIES-4236.</title>
        <authorList>
            <person name="Yamaguchi H."/>
            <person name="Suzuki S."/>
            <person name="Kawachi M."/>
        </authorList>
    </citation>
    <scope>NUCLEOTIDE SEQUENCE</scope>
    <source>
        <strain evidence="1">NIES-4236</strain>
    </source>
</reference>
<proteinExistence type="predicted"/>